<organism evidence="3 4">
    <name type="scientific">Actinocatenispora rupis</name>
    <dbReference type="NCBI Taxonomy" id="519421"/>
    <lineage>
        <taxon>Bacteria</taxon>
        <taxon>Bacillati</taxon>
        <taxon>Actinomycetota</taxon>
        <taxon>Actinomycetes</taxon>
        <taxon>Micromonosporales</taxon>
        <taxon>Micromonosporaceae</taxon>
        <taxon>Actinocatenispora</taxon>
    </lineage>
</organism>
<evidence type="ECO:0000256" key="1">
    <source>
        <dbReference type="SAM" id="MobiDB-lite"/>
    </source>
</evidence>
<protein>
    <recommendedName>
        <fullName evidence="5">DUF3618 domain-containing protein</fullName>
    </recommendedName>
</protein>
<dbReference type="InterPro" id="IPR022062">
    <property type="entry name" value="DUF3618"/>
</dbReference>
<evidence type="ECO:0000256" key="2">
    <source>
        <dbReference type="SAM" id="Phobius"/>
    </source>
</evidence>
<keyword evidence="4" id="KW-1185">Reference proteome</keyword>
<feature type="region of interest" description="Disordered" evidence="1">
    <location>
        <begin position="45"/>
        <end position="77"/>
    </location>
</feature>
<gene>
    <name evidence="3" type="ORF">Aru02nite_12540</name>
</gene>
<keyword evidence="2" id="KW-0812">Transmembrane</keyword>
<evidence type="ECO:0000313" key="4">
    <source>
        <dbReference type="Proteomes" id="UP000612808"/>
    </source>
</evidence>
<keyword evidence="2" id="KW-0472">Membrane</keyword>
<dbReference type="Proteomes" id="UP000612808">
    <property type="component" value="Unassembled WGS sequence"/>
</dbReference>
<feature type="transmembrane region" description="Helical" evidence="2">
    <location>
        <begin position="92"/>
        <end position="111"/>
    </location>
</feature>
<dbReference type="EMBL" id="BOMB01000007">
    <property type="protein sequence ID" value="GID10365.1"/>
    <property type="molecule type" value="Genomic_DNA"/>
</dbReference>
<keyword evidence="2" id="KW-1133">Transmembrane helix</keyword>
<evidence type="ECO:0008006" key="5">
    <source>
        <dbReference type="Google" id="ProtNLM"/>
    </source>
</evidence>
<reference evidence="3" key="1">
    <citation type="submission" date="2021-01" db="EMBL/GenBank/DDBJ databases">
        <title>Whole genome shotgun sequence of Actinocatenispora rupis NBRC 107355.</title>
        <authorList>
            <person name="Komaki H."/>
            <person name="Tamura T."/>
        </authorList>
    </citation>
    <scope>NUCLEOTIDE SEQUENCE</scope>
    <source>
        <strain evidence="3">NBRC 107355</strain>
    </source>
</reference>
<sequence>MGAQPEEVTPEQIRERMADTRRSMENNLDRLREAANPRTMLTRQLAAARHKRAGGRTPLPAGGASSADDGERGNPARAAVDAVRHQIGARPIVAGLAALLIGAVTAVLVPGPRRR</sequence>
<comment type="caution">
    <text evidence="3">The sequence shown here is derived from an EMBL/GenBank/DDBJ whole genome shotgun (WGS) entry which is preliminary data.</text>
</comment>
<evidence type="ECO:0000313" key="3">
    <source>
        <dbReference type="EMBL" id="GID10365.1"/>
    </source>
</evidence>
<accession>A0A8J3IX87</accession>
<dbReference type="AlphaFoldDB" id="A0A8J3IX87"/>
<name>A0A8J3IX87_9ACTN</name>
<proteinExistence type="predicted"/>
<dbReference type="Pfam" id="PF12277">
    <property type="entry name" value="DUF3618"/>
    <property type="match status" value="1"/>
</dbReference>